<evidence type="ECO:0000313" key="1">
    <source>
        <dbReference type="EMBL" id="RLK57991.1"/>
    </source>
</evidence>
<dbReference type="Proteomes" id="UP000282454">
    <property type="component" value="Unassembled WGS sequence"/>
</dbReference>
<comment type="caution">
    <text evidence="1">The sequence shown here is derived from an EMBL/GenBank/DDBJ whole genome shotgun (WGS) entry which is preliminary data.</text>
</comment>
<dbReference type="AlphaFoldDB" id="A0A421B133"/>
<gene>
    <name evidence="1" type="ORF">CLV68_4082</name>
</gene>
<dbReference type="EMBL" id="RCDD01000003">
    <property type="protein sequence ID" value="RLK57991.1"/>
    <property type="molecule type" value="Genomic_DNA"/>
</dbReference>
<sequence>MSTVDHRTLTDLSTRLTAVHSVASTQLAVRWQGEVIVTETRAATARTSRAVTAGSALLAGSLTKPCTAVARQCGAIVEGELSWIAGR</sequence>
<accession>A0A421B133</accession>
<protein>
    <recommendedName>
        <fullName evidence="3">Beta-lactamase</fullName>
    </recommendedName>
</protein>
<reference evidence="1 2" key="1">
    <citation type="submission" date="2018-10" db="EMBL/GenBank/DDBJ databases">
        <title>Genomic Encyclopedia of Archaeal and Bacterial Type Strains, Phase II (KMG-II): from individual species to whole genera.</title>
        <authorList>
            <person name="Goeker M."/>
        </authorList>
    </citation>
    <scope>NUCLEOTIDE SEQUENCE [LARGE SCALE GENOMIC DNA]</scope>
    <source>
        <strain evidence="1 2">DSM 45657</strain>
    </source>
</reference>
<evidence type="ECO:0008006" key="3">
    <source>
        <dbReference type="Google" id="ProtNLM"/>
    </source>
</evidence>
<evidence type="ECO:0000313" key="2">
    <source>
        <dbReference type="Proteomes" id="UP000282454"/>
    </source>
</evidence>
<keyword evidence="2" id="KW-1185">Reference proteome</keyword>
<dbReference type="RefSeq" id="WP_170224484.1">
    <property type="nucleotide sequence ID" value="NZ_RCDD01000003.1"/>
</dbReference>
<organism evidence="1 2">
    <name type="scientific">Actinokineospora cianjurensis</name>
    <dbReference type="NCBI Taxonomy" id="585224"/>
    <lineage>
        <taxon>Bacteria</taxon>
        <taxon>Bacillati</taxon>
        <taxon>Actinomycetota</taxon>
        <taxon>Actinomycetes</taxon>
        <taxon>Pseudonocardiales</taxon>
        <taxon>Pseudonocardiaceae</taxon>
        <taxon>Actinokineospora</taxon>
    </lineage>
</organism>
<proteinExistence type="predicted"/>
<name>A0A421B133_9PSEU</name>